<name>A0A4Y8WUG7_9MICC</name>
<proteinExistence type="predicted"/>
<comment type="caution">
    <text evidence="1">The sequence shown here is derived from an EMBL/GenBank/DDBJ whole genome shotgun (WGS) entry which is preliminary data.</text>
</comment>
<organism evidence="1 2">
    <name type="scientific">Micrococcus flavus</name>
    <dbReference type="NCBI Taxonomy" id="384602"/>
    <lineage>
        <taxon>Bacteria</taxon>
        <taxon>Bacillati</taxon>
        <taxon>Actinomycetota</taxon>
        <taxon>Actinomycetes</taxon>
        <taxon>Micrococcales</taxon>
        <taxon>Micrococcaceae</taxon>
        <taxon>Micrococcus</taxon>
    </lineage>
</organism>
<dbReference type="OrthoDB" id="4790705at2"/>
<sequence>MSPPSALLSSFRAWLPAMRPELDPDDTVATVETLLRLKAEYLDSPSPNLWTEPLLRTLLTEVHPRKAIAAREERMLLVPQFAAFCDFLIVERLWDSSSLRPAELRRALAGLEFDVVEAADDASRRSAGGNILHYGLEHGLDLSSQEGVAALMEWHNGLTHAERIELTDTGRLSAPPSRPLPIPGRGGADGRASGARPDDVGPEGSPGGPGSQYTPWFLPPLRAPEPGACTAADEEAAAEREAKALPFIQAARALLTALAEGPLPVTDTEALRRKDVSGVLTALGRPAWVRSMWDDPLLEAAWTALLFSHRVEIAGRRARLGEPADLDDMDDIYQLVLFGVSTWLVGRGEVTHPEVGPDAVAALIAGHQNGALTLPSVRQAFERFPTPQRPAAAPRAELREFLAVREALHRLHHAGLLEGAPAEGPDGQATYRCTSVVLFAAIAASERLHRS</sequence>
<protein>
    <submittedName>
        <fullName evidence="1">Uncharacterized protein</fullName>
    </submittedName>
</protein>
<evidence type="ECO:0000313" key="2">
    <source>
        <dbReference type="Proteomes" id="UP000560081"/>
    </source>
</evidence>
<keyword evidence="2" id="KW-1185">Reference proteome</keyword>
<dbReference type="EMBL" id="JACHMC010000001">
    <property type="protein sequence ID" value="MBB4883497.1"/>
    <property type="molecule type" value="Genomic_DNA"/>
</dbReference>
<evidence type="ECO:0000313" key="1">
    <source>
        <dbReference type="EMBL" id="MBB4883497.1"/>
    </source>
</evidence>
<accession>A0A4Y8WUG7</accession>
<reference evidence="1 2" key="1">
    <citation type="submission" date="2020-08" db="EMBL/GenBank/DDBJ databases">
        <title>Sequencing the genomes of 1000 actinobacteria strains.</title>
        <authorList>
            <person name="Klenk H.-P."/>
        </authorList>
    </citation>
    <scope>NUCLEOTIDE SEQUENCE [LARGE SCALE GENOMIC DNA]</scope>
    <source>
        <strain evidence="1 2">DSM 19079</strain>
    </source>
</reference>
<gene>
    <name evidence="1" type="ORF">BJ976_001848</name>
</gene>
<dbReference type="AlphaFoldDB" id="A0A4Y8WUG7"/>
<dbReference type="RefSeq" id="WP_135030927.1">
    <property type="nucleotide sequence ID" value="NZ_BMLA01000011.1"/>
</dbReference>
<dbReference type="Proteomes" id="UP000560081">
    <property type="component" value="Unassembled WGS sequence"/>
</dbReference>